<dbReference type="GO" id="GO:0015667">
    <property type="term" value="F:site-specific DNA-methyltransferase (cytosine-N4-specific) activity"/>
    <property type="evidence" value="ECO:0007669"/>
    <property type="project" value="UniProtKB-EC"/>
</dbReference>
<feature type="non-terminal residue" evidence="8">
    <location>
        <position position="1"/>
    </location>
</feature>
<comment type="catalytic activity">
    <reaction evidence="7">
        <text>a 2'-deoxycytidine in DNA + S-adenosyl-L-methionine = an N(4)-methyl-2'-deoxycytidine in DNA + S-adenosyl-L-homocysteine + H(+)</text>
        <dbReference type="Rhea" id="RHEA:16857"/>
        <dbReference type="Rhea" id="RHEA-COMP:11369"/>
        <dbReference type="Rhea" id="RHEA-COMP:13674"/>
        <dbReference type="ChEBI" id="CHEBI:15378"/>
        <dbReference type="ChEBI" id="CHEBI:57856"/>
        <dbReference type="ChEBI" id="CHEBI:59789"/>
        <dbReference type="ChEBI" id="CHEBI:85452"/>
        <dbReference type="ChEBI" id="CHEBI:137933"/>
        <dbReference type="EC" id="2.1.1.113"/>
    </reaction>
</comment>
<name>T1BJN0_9ZZZZ</name>
<evidence type="ECO:0000256" key="5">
    <source>
        <dbReference type="ARBA" id="ARBA00022691"/>
    </source>
</evidence>
<keyword evidence="3" id="KW-0489">Methyltransferase</keyword>
<evidence type="ECO:0000256" key="3">
    <source>
        <dbReference type="ARBA" id="ARBA00022603"/>
    </source>
</evidence>
<reference evidence="8" key="1">
    <citation type="submission" date="2013-08" db="EMBL/GenBank/DDBJ databases">
        <authorList>
            <person name="Mendez C."/>
            <person name="Richter M."/>
            <person name="Ferrer M."/>
            <person name="Sanchez J."/>
        </authorList>
    </citation>
    <scope>NUCLEOTIDE SEQUENCE</scope>
</reference>
<dbReference type="GO" id="GO:0003677">
    <property type="term" value="F:DNA binding"/>
    <property type="evidence" value="ECO:0007669"/>
    <property type="project" value="InterPro"/>
</dbReference>
<evidence type="ECO:0000256" key="7">
    <source>
        <dbReference type="ARBA" id="ARBA00049120"/>
    </source>
</evidence>
<accession>T1BJN0</accession>
<evidence type="ECO:0000256" key="4">
    <source>
        <dbReference type="ARBA" id="ARBA00022679"/>
    </source>
</evidence>
<comment type="caution">
    <text evidence="8">The sequence shown here is derived from an EMBL/GenBank/DDBJ whole genome shotgun (WGS) entry which is preliminary data.</text>
</comment>
<dbReference type="GO" id="GO:0009307">
    <property type="term" value="P:DNA restriction-modification system"/>
    <property type="evidence" value="ECO:0007669"/>
    <property type="project" value="UniProtKB-KW"/>
</dbReference>
<protein>
    <recommendedName>
        <fullName evidence="2">site-specific DNA-methyltransferase (cytosine-N(4)-specific)</fullName>
        <ecNumber evidence="2">2.1.1.113</ecNumber>
    </recommendedName>
</protein>
<keyword evidence="5" id="KW-0949">S-adenosyl-L-methionine</keyword>
<sequence length="81" mass="9062">DDATPPPTRIPDYHYLRGNLGYRPLDQEAASVRFLEGARDSSRPRPGILQGDVREVLLGLPDESVHCIVTSPPYWGLRDYG</sequence>
<gene>
    <name evidence="8" type="ORF">B1B_05232</name>
</gene>
<evidence type="ECO:0000313" key="8">
    <source>
        <dbReference type="EMBL" id="EQD69987.1"/>
    </source>
</evidence>
<evidence type="ECO:0000256" key="6">
    <source>
        <dbReference type="ARBA" id="ARBA00022747"/>
    </source>
</evidence>
<dbReference type="Gene3D" id="3.40.50.150">
    <property type="entry name" value="Vaccinia Virus protein VP39"/>
    <property type="match status" value="1"/>
</dbReference>
<organism evidence="8">
    <name type="scientific">mine drainage metagenome</name>
    <dbReference type="NCBI Taxonomy" id="410659"/>
    <lineage>
        <taxon>unclassified sequences</taxon>
        <taxon>metagenomes</taxon>
        <taxon>ecological metagenomes</taxon>
    </lineage>
</organism>
<keyword evidence="6" id="KW-0680">Restriction system</keyword>
<dbReference type="EMBL" id="AUZY01003307">
    <property type="protein sequence ID" value="EQD69987.1"/>
    <property type="molecule type" value="Genomic_DNA"/>
</dbReference>
<dbReference type="GO" id="GO:0032259">
    <property type="term" value="P:methylation"/>
    <property type="evidence" value="ECO:0007669"/>
    <property type="project" value="UniProtKB-KW"/>
</dbReference>
<evidence type="ECO:0000256" key="2">
    <source>
        <dbReference type="ARBA" id="ARBA00012185"/>
    </source>
</evidence>
<dbReference type="InterPro" id="IPR029063">
    <property type="entry name" value="SAM-dependent_MTases_sf"/>
</dbReference>
<feature type="non-terminal residue" evidence="8">
    <location>
        <position position="81"/>
    </location>
</feature>
<dbReference type="PROSITE" id="PS00093">
    <property type="entry name" value="N4_MTASE"/>
    <property type="match status" value="1"/>
</dbReference>
<evidence type="ECO:0000256" key="1">
    <source>
        <dbReference type="ARBA" id="ARBA00010203"/>
    </source>
</evidence>
<proteinExistence type="inferred from homology"/>
<keyword evidence="4" id="KW-0808">Transferase</keyword>
<dbReference type="AlphaFoldDB" id="T1BJN0"/>
<dbReference type="InterPro" id="IPR017985">
    <property type="entry name" value="MeTrfase_CN4_CS"/>
</dbReference>
<comment type="similarity">
    <text evidence="1">Belongs to the N(4)/N(6)-methyltransferase family. N(4) subfamily.</text>
</comment>
<dbReference type="SUPFAM" id="SSF53335">
    <property type="entry name" value="S-adenosyl-L-methionine-dependent methyltransferases"/>
    <property type="match status" value="1"/>
</dbReference>
<reference evidence="8" key="2">
    <citation type="journal article" date="2014" name="ISME J.">
        <title>Microbial stratification in low pH oxic and suboxic macroscopic growths along an acid mine drainage.</title>
        <authorList>
            <person name="Mendez-Garcia C."/>
            <person name="Mesa V."/>
            <person name="Sprenger R.R."/>
            <person name="Richter M."/>
            <person name="Diez M.S."/>
            <person name="Solano J."/>
            <person name="Bargiela R."/>
            <person name="Golyshina O.V."/>
            <person name="Manteca A."/>
            <person name="Ramos J.L."/>
            <person name="Gallego J.R."/>
            <person name="Llorente I."/>
            <person name="Martins Dos Santos V.A."/>
            <person name="Jensen O.N."/>
            <person name="Pelaez A.I."/>
            <person name="Sanchez J."/>
            <person name="Ferrer M."/>
        </authorList>
    </citation>
    <scope>NUCLEOTIDE SEQUENCE</scope>
</reference>
<dbReference type="EC" id="2.1.1.113" evidence="2"/>